<dbReference type="Pfam" id="PF23607">
    <property type="entry name" value="WZC_N"/>
    <property type="match status" value="1"/>
</dbReference>
<dbReference type="NCBIfam" id="TIGR01007">
    <property type="entry name" value="eps_fam"/>
    <property type="match status" value="1"/>
</dbReference>
<dbReference type="PANTHER" id="PTHR32309">
    <property type="entry name" value="TYROSINE-PROTEIN KINASE"/>
    <property type="match status" value="1"/>
</dbReference>
<dbReference type="RefSeq" id="WP_055780446.1">
    <property type="nucleotide sequence ID" value="NZ_CBCSCF010000001.1"/>
</dbReference>
<dbReference type="GO" id="GO:0016874">
    <property type="term" value="F:ligase activity"/>
    <property type="evidence" value="ECO:0007669"/>
    <property type="project" value="UniProtKB-KW"/>
</dbReference>
<dbReference type="InterPro" id="IPR005702">
    <property type="entry name" value="Wzc-like_C"/>
</dbReference>
<dbReference type="Gene3D" id="3.40.50.300">
    <property type="entry name" value="P-loop containing nucleotide triphosphate hydrolases"/>
    <property type="match status" value="1"/>
</dbReference>
<dbReference type="EMBL" id="MRWD01000042">
    <property type="protein sequence ID" value="ORJ20117.1"/>
    <property type="molecule type" value="Genomic_DNA"/>
</dbReference>
<feature type="transmembrane region" description="Helical" evidence="14">
    <location>
        <begin position="33"/>
        <end position="53"/>
    </location>
</feature>
<evidence type="ECO:0000256" key="3">
    <source>
        <dbReference type="ARBA" id="ARBA00022475"/>
    </source>
</evidence>
<comment type="caution">
    <text evidence="18">The sequence shown here is derived from an EMBL/GenBank/DDBJ whole genome shotgun (WGS) entry which is preliminary data.</text>
</comment>
<evidence type="ECO:0000256" key="10">
    <source>
        <dbReference type="ARBA" id="ARBA00022989"/>
    </source>
</evidence>
<keyword evidence="8 19" id="KW-0418">Kinase</keyword>
<evidence type="ECO:0000259" key="15">
    <source>
        <dbReference type="Pfam" id="PF02706"/>
    </source>
</evidence>
<dbReference type="InterPro" id="IPR050445">
    <property type="entry name" value="Bact_polysacc_biosynth/exp"/>
</dbReference>
<keyword evidence="20" id="KW-1185">Reference proteome</keyword>
<reference evidence="18" key="3">
    <citation type="submission" date="2020-11" db="EMBL/GenBank/DDBJ databases">
        <authorList>
            <person name="Lee S.D."/>
        </authorList>
    </citation>
    <scope>NUCLEOTIDE SEQUENCE</scope>
    <source>
        <strain evidence="18">SAP-2</strain>
    </source>
</reference>
<dbReference type="InterPro" id="IPR032807">
    <property type="entry name" value="GNVR"/>
</dbReference>
<proteinExistence type="inferred from homology"/>
<dbReference type="InterPro" id="IPR027417">
    <property type="entry name" value="P-loop_NTPase"/>
</dbReference>
<keyword evidence="7" id="KW-0547">Nucleotide-binding</keyword>
<dbReference type="InterPro" id="IPR025669">
    <property type="entry name" value="AAA_dom"/>
</dbReference>
<dbReference type="GO" id="GO:0004715">
    <property type="term" value="F:non-membrane spanning protein tyrosine kinase activity"/>
    <property type="evidence" value="ECO:0007669"/>
    <property type="project" value="UniProtKB-EC"/>
</dbReference>
<evidence type="ECO:0000256" key="2">
    <source>
        <dbReference type="ARBA" id="ARBA00008883"/>
    </source>
</evidence>
<evidence type="ECO:0000256" key="12">
    <source>
        <dbReference type="ARBA" id="ARBA00023137"/>
    </source>
</evidence>
<dbReference type="GO" id="GO:0005524">
    <property type="term" value="F:ATP binding"/>
    <property type="evidence" value="ECO:0007669"/>
    <property type="project" value="UniProtKB-KW"/>
</dbReference>
<evidence type="ECO:0000256" key="11">
    <source>
        <dbReference type="ARBA" id="ARBA00023136"/>
    </source>
</evidence>
<dbReference type="Proteomes" id="UP000192722">
    <property type="component" value="Unassembled WGS sequence"/>
</dbReference>
<keyword evidence="12" id="KW-0829">Tyrosine-protein kinase</keyword>
<keyword evidence="19" id="KW-0436">Ligase</keyword>
<keyword evidence="5 18" id="KW-0808">Transferase</keyword>
<dbReference type="InterPro" id="IPR003856">
    <property type="entry name" value="LPS_length_determ_N"/>
</dbReference>
<name>A0AA40X4G6_9GAMM</name>
<dbReference type="Proteomes" id="UP000705283">
    <property type="component" value="Unassembled WGS sequence"/>
</dbReference>
<sequence length="733" mass="81787">MSEKQDATLAKIEKNSNNLDLGRLYGAILDDRWLVAITVAVMMVFGVIFYFFATPIYSTDAMVQVESTGGNALLSDISKFLPNAEPKSDAQIKLIKSKLVQFKTIKDLNLDIEHQEHFFPIFGKGWARMTHQQVSSLSINKLDVPSNMLNQLLVFTVTGPNTYTLSFNDKTLLQGTTGQEQSANNITINVDTLNAAPGSVFTVRKVPMRDAYDRLVDSLSVQDAGIDTGVIQLGIKGENPERDQAVLNSIASNYLLQNVERNSQEAANSLAFLKQQLPMVRSELDSSEDKLNAYRMQRDSVDMNLEIRSSLDTMVNLDNSLNQLTFKEAEISQLYTPEHPTYRALIDQRKVLENEKTALNKKISQLPQTQQELMRLTRNVDSQQEIFMQLLRKQQELGINKASTVGDVRIVDHATSEIAPVFPKFGLIEVMAAILGALMAVIFIIMKIMMRRGIEGARELEEQGITVYANVPFATNLSRLASIPFINTLGGKNKKAKKSREVLAITDPADLTVESLRSLRTSLHFAMIEAKNDILMITGAVPQAGKSFISVNLAAVIALTGKKVLLIDADMRRGSAHEYFGFNPRVGLSTVLSGQQSIEEVLHETEIPELQVITRGRTPPNPAELLTSKRFEDLLEWANQNYDLVVIDTPPVLSVTDASIIGQIVGTTMMVARFELNTVKEIEVSIKRLEQSGVSVKGCILNAIVRRSANYYSQNYSYDAFYTYEYKRHIDKD</sequence>
<keyword evidence="10 14" id="KW-1133">Transmembrane helix</keyword>
<evidence type="ECO:0000256" key="9">
    <source>
        <dbReference type="ARBA" id="ARBA00022840"/>
    </source>
</evidence>
<evidence type="ECO:0000313" key="21">
    <source>
        <dbReference type="Proteomes" id="UP000705283"/>
    </source>
</evidence>
<dbReference type="EMBL" id="JADMKS010000006">
    <property type="protein sequence ID" value="MBF6638027.1"/>
    <property type="molecule type" value="Genomic_DNA"/>
</dbReference>
<dbReference type="GO" id="GO:0005886">
    <property type="term" value="C:plasma membrane"/>
    <property type="evidence" value="ECO:0007669"/>
    <property type="project" value="UniProtKB-SubCell"/>
</dbReference>
<dbReference type="CDD" id="cd05387">
    <property type="entry name" value="BY-kinase"/>
    <property type="match status" value="1"/>
</dbReference>
<keyword evidence="3" id="KW-1003">Cell membrane</keyword>
<evidence type="ECO:0000256" key="1">
    <source>
        <dbReference type="ARBA" id="ARBA00004429"/>
    </source>
</evidence>
<keyword evidence="6 14" id="KW-0812">Transmembrane</keyword>
<evidence type="ECO:0000256" key="7">
    <source>
        <dbReference type="ARBA" id="ARBA00022741"/>
    </source>
</evidence>
<dbReference type="AlphaFoldDB" id="A0AA40X4G6"/>
<accession>A0AA40X4G6</accession>
<evidence type="ECO:0000313" key="19">
    <source>
        <dbReference type="EMBL" id="ORJ20117.1"/>
    </source>
</evidence>
<reference evidence="19" key="1">
    <citation type="submission" date="2016-12" db="EMBL/GenBank/DDBJ databases">
        <authorList>
            <person name="Le Fleche-Mateos A."/>
        </authorList>
    </citation>
    <scope>NUCLEOTIDE SEQUENCE</scope>
    <source>
        <strain evidence="19">213</strain>
    </source>
</reference>
<feature type="transmembrane region" description="Helical" evidence="14">
    <location>
        <begin position="425"/>
        <end position="445"/>
    </location>
</feature>
<feature type="domain" description="AAA" evidence="16">
    <location>
        <begin position="545"/>
        <end position="657"/>
    </location>
</feature>
<dbReference type="FunFam" id="3.40.50.300:FF:000527">
    <property type="entry name" value="Tyrosine-protein kinase etk"/>
    <property type="match status" value="1"/>
</dbReference>
<evidence type="ECO:0000256" key="6">
    <source>
        <dbReference type="ARBA" id="ARBA00022692"/>
    </source>
</evidence>
<dbReference type="SUPFAM" id="SSF52540">
    <property type="entry name" value="P-loop containing nucleoside triphosphate hydrolases"/>
    <property type="match status" value="1"/>
</dbReference>
<reference evidence="19 20" key="2">
    <citation type="journal article" date="2017" name="Int. J. Syst. Evol. Microbiol.">
        <title>Rouxiella badensis sp. nov. and Rouxiella silvae sp. nov. isolated from peat bog soil in Germany and emendation of the genus description.</title>
        <authorList>
            <person name="Le Fleche-Mateos A."/>
            <person name="Kugler J.H."/>
            <person name="Hansen S.H."/>
            <person name="Syldatk C."/>
            <person name="Hausmann R."/>
            <person name="Lomprez F."/>
            <person name="Vandenbogaert M."/>
            <person name="Manuguerra J.C."/>
            <person name="Grimont P.A."/>
        </authorList>
    </citation>
    <scope>NUCLEOTIDE SEQUENCE [LARGE SCALE GENOMIC DNA]</scope>
    <source>
        <strain evidence="19 20">213</strain>
    </source>
</reference>
<comment type="subcellular location">
    <subcellularLocation>
        <location evidence="1">Cell inner membrane</location>
        <topology evidence="1">Multi-pass membrane protein</topology>
    </subcellularLocation>
</comment>
<evidence type="ECO:0000256" key="8">
    <source>
        <dbReference type="ARBA" id="ARBA00022777"/>
    </source>
</evidence>
<protein>
    <submittedName>
        <fullName evidence="18">Polysaccharide biosynthesis tyrosine autokinase</fullName>
        <ecNumber evidence="18">2.7.10.2</ecNumber>
    </submittedName>
    <submittedName>
        <fullName evidence="19">Tyrosine-protein kinase</fullName>
    </submittedName>
</protein>
<evidence type="ECO:0000313" key="20">
    <source>
        <dbReference type="Proteomes" id="UP000192722"/>
    </source>
</evidence>
<evidence type="ECO:0000259" key="17">
    <source>
        <dbReference type="Pfam" id="PF13807"/>
    </source>
</evidence>
<dbReference type="GO" id="GO:0042802">
    <property type="term" value="F:identical protein binding"/>
    <property type="evidence" value="ECO:0007669"/>
    <property type="project" value="UniProtKB-ARBA"/>
</dbReference>
<reference evidence="18" key="4">
    <citation type="submission" date="2022-09" db="EMBL/GenBank/DDBJ databases">
        <title>Rouxiella aceris sp. nov., isolated from tree sap and emended description of the genus Rhouxiella.</title>
        <authorList>
            <person name="Kim I.S."/>
        </authorList>
    </citation>
    <scope>NUCLEOTIDE SEQUENCE</scope>
    <source>
        <strain evidence="18">SAP-2</strain>
    </source>
</reference>
<evidence type="ECO:0000313" key="18">
    <source>
        <dbReference type="EMBL" id="MBF6638027.1"/>
    </source>
</evidence>
<evidence type="ECO:0000256" key="13">
    <source>
        <dbReference type="ARBA" id="ARBA00053015"/>
    </source>
</evidence>
<evidence type="ECO:0000259" key="16">
    <source>
        <dbReference type="Pfam" id="PF13614"/>
    </source>
</evidence>
<evidence type="ECO:0000256" key="14">
    <source>
        <dbReference type="SAM" id="Phobius"/>
    </source>
</evidence>
<dbReference type="EC" id="2.7.10.2" evidence="18"/>
<feature type="domain" description="Tyrosine-protein kinase G-rich" evidence="17">
    <location>
        <begin position="368"/>
        <end position="447"/>
    </location>
</feature>
<keyword evidence="4" id="KW-0997">Cell inner membrane</keyword>
<keyword evidence="11 14" id="KW-0472">Membrane</keyword>
<organism evidence="18 21">
    <name type="scientific">Rouxiella silvae</name>
    <dbReference type="NCBI Taxonomy" id="1646373"/>
    <lineage>
        <taxon>Bacteria</taxon>
        <taxon>Pseudomonadati</taxon>
        <taxon>Pseudomonadota</taxon>
        <taxon>Gammaproteobacteria</taxon>
        <taxon>Enterobacterales</taxon>
        <taxon>Yersiniaceae</taxon>
        <taxon>Rouxiella</taxon>
    </lineage>
</organism>
<evidence type="ECO:0000256" key="5">
    <source>
        <dbReference type="ARBA" id="ARBA00022679"/>
    </source>
</evidence>
<dbReference type="Pfam" id="PF13614">
    <property type="entry name" value="AAA_31"/>
    <property type="match status" value="1"/>
</dbReference>
<comment type="similarity">
    <text evidence="2">Belongs to the etk/wzc family.</text>
</comment>
<gene>
    <name evidence="19" type="ORF">BS639_16695</name>
    <name evidence="18" type="ORF">ITX54_15290</name>
</gene>
<dbReference type="PANTHER" id="PTHR32309:SF32">
    <property type="entry name" value="TYROSINE-PROTEIN KINASE ETK-RELATED"/>
    <property type="match status" value="1"/>
</dbReference>
<dbReference type="Pfam" id="PF02706">
    <property type="entry name" value="Wzz"/>
    <property type="match status" value="1"/>
</dbReference>
<keyword evidence="9" id="KW-0067">ATP-binding</keyword>
<dbReference type="Pfam" id="PF13807">
    <property type="entry name" value="GNVR"/>
    <property type="match status" value="1"/>
</dbReference>
<comment type="catalytic activity">
    <reaction evidence="13">
        <text>L-tyrosyl-[protein] + ATP = O-phospho-L-tyrosyl-[protein] + ADP + H(+)</text>
        <dbReference type="Rhea" id="RHEA:10596"/>
        <dbReference type="Rhea" id="RHEA-COMP:10136"/>
        <dbReference type="Rhea" id="RHEA-COMP:20101"/>
        <dbReference type="ChEBI" id="CHEBI:15378"/>
        <dbReference type="ChEBI" id="CHEBI:30616"/>
        <dbReference type="ChEBI" id="CHEBI:46858"/>
        <dbReference type="ChEBI" id="CHEBI:61978"/>
        <dbReference type="ChEBI" id="CHEBI:456216"/>
    </reaction>
</comment>
<evidence type="ECO:0000256" key="4">
    <source>
        <dbReference type="ARBA" id="ARBA00022519"/>
    </source>
</evidence>
<feature type="domain" description="Polysaccharide chain length determinant N-terminal" evidence="15">
    <location>
        <begin position="17"/>
        <end position="108"/>
    </location>
</feature>